<accession>A0A6C0DPI3</accession>
<organism evidence="1">
    <name type="scientific">viral metagenome</name>
    <dbReference type="NCBI Taxonomy" id="1070528"/>
    <lineage>
        <taxon>unclassified sequences</taxon>
        <taxon>metagenomes</taxon>
        <taxon>organismal metagenomes</taxon>
    </lineage>
</organism>
<evidence type="ECO:0000313" key="1">
    <source>
        <dbReference type="EMBL" id="QHT18130.1"/>
    </source>
</evidence>
<dbReference type="EMBL" id="MN739648">
    <property type="protein sequence ID" value="QHT18130.1"/>
    <property type="molecule type" value="Genomic_DNA"/>
</dbReference>
<proteinExistence type="predicted"/>
<protein>
    <submittedName>
        <fullName evidence="1">Uncharacterized protein</fullName>
    </submittedName>
</protein>
<sequence length="33" mass="3974">MVWLYTILQNIYFVSNVVVGFFSHRFSGYEKDL</sequence>
<dbReference type="AlphaFoldDB" id="A0A6C0DPI3"/>
<name>A0A6C0DPI3_9ZZZZ</name>
<reference evidence="1" key="1">
    <citation type="journal article" date="2020" name="Nature">
        <title>Giant virus diversity and host interactions through global metagenomics.</title>
        <authorList>
            <person name="Schulz F."/>
            <person name="Roux S."/>
            <person name="Paez-Espino D."/>
            <person name="Jungbluth S."/>
            <person name="Walsh D.A."/>
            <person name="Denef V.J."/>
            <person name="McMahon K.D."/>
            <person name="Konstantinidis K.T."/>
            <person name="Eloe-Fadrosh E.A."/>
            <person name="Kyrpides N.C."/>
            <person name="Woyke T."/>
        </authorList>
    </citation>
    <scope>NUCLEOTIDE SEQUENCE</scope>
    <source>
        <strain evidence="1">GVMAG-M-3300023174-3</strain>
    </source>
</reference>